<organism evidence="2 3">
    <name type="scientific">Catenaria anguillulae PL171</name>
    <dbReference type="NCBI Taxonomy" id="765915"/>
    <lineage>
        <taxon>Eukaryota</taxon>
        <taxon>Fungi</taxon>
        <taxon>Fungi incertae sedis</taxon>
        <taxon>Blastocladiomycota</taxon>
        <taxon>Blastocladiomycetes</taxon>
        <taxon>Blastocladiales</taxon>
        <taxon>Catenariaceae</taxon>
        <taxon>Catenaria</taxon>
    </lineage>
</organism>
<name>A0A1Y2HEA4_9FUNG</name>
<accession>A0A1Y2HEA4</accession>
<proteinExistence type="predicted"/>
<evidence type="ECO:0000256" key="1">
    <source>
        <dbReference type="SAM" id="MobiDB-lite"/>
    </source>
</evidence>
<comment type="caution">
    <text evidence="2">The sequence shown here is derived from an EMBL/GenBank/DDBJ whole genome shotgun (WGS) entry which is preliminary data.</text>
</comment>
<dbReference type="AlphaFoldDB" id="A0A1Y2HEA4"/>
<feature type="region of interest" description="Disordered" evidence="1">
    <location>
        <begin position="56"/>
        <end position="85"/>
    </location>
</feature>
<dbReference type="Proteomes" id="UP000193411">
    <property type="component" value="Unassembled WGS sequence"/>
</dbReference>
<evidence type="ECO:0000313" key="3">
    <source>
        <dbReference type="Proteomes" id="UP000193411"/>
    </source>
</evidence>
<feature type="compositionally biased region" description="Polar residues" evidence="1">
    <location>
        <begin position="61"/>
        <end position="70"/>
    </location>
</feature>
<keyword evidence="3" id="KW-1185">Reference proteome</keyword>
<gene>
    <name evidence="2" type="ORF">BCR44DRAFT_1441236</name>
</gene>
<protein>
    <submittedName>
        <fullName evidence="2">Uncharacterized protein</fullName>
    </submittedName>
</protein>
<dbReference type="EMBL" id="MCFL01000052">
    <property type="protein sequence ID" value="ORZ32023.1"/>
    <property type="molecule type" value="Genomic_DNA"/>
</dbReference>
<sequence length="112" mass="13443">MADMTVLLRRLNQSHRHRHRNLPCSMFQQTHGRLLRSRRTQPQHPWRCQVGVHRLTGPKHSLNQPSTTLKQEQQQKQCRRRNRFSRCGSSWRRDNRNRFSGHCRQILGVQAT</sequence>
<evidence type="ECO:0000313" key="2">
    <source>
        <dbReference type="EMBL" id="ORZ32023.1"/>
    </source>
</evidence>
<reference evidence="2 3" key="1">
    <citation type="submission" date="2016-07" db="EMBL/GenBank/DDBJ databases">
        <title>Pervasive Adenine N6-methylation of Active Genes in Fungi.</title>
        <authorList>
            <consortium name="DOE Joint Genome Institute"/>
            <person name="Mondo S.J."/>
            <person name="Dannebaum R.O."/>
            <person name="Kuo R.C."/>
            <person name="Labutti K."/>
            <person name="Haridas S."/>
            <person name="Kuo A."/>
            <person name="Salamov A."/>
            <person name="Ahrendt S.R."/>
            <person name="Lipzen A."/>
            <person name="Sullivan W."/>
            <person name="Andreopoulos W.B."/>
            <person name="Clum A."/>
            <person name="Lindquist E."/>
            <person name="Daum C."/>
            <person name="Ramamoorthy G.K."/>
            <person name="Gryganskyi A."/>
            <person name="Culley D."/>
            <person name="Magnuson J.K."/>
            <person name="James T.Y."/>
            <person name="O'Malley M.A."/>
            <person name="Stajich J.E."/>
            <person name="Spatafora J.W."/>
            <person name="Visel A."/>
            <person name="Grigoriev I.V."/>
        </authorList>
    </citation>
    <scope>NUCLEOTIDE SEQUENCE [LARGE SCALE GENOMIC DNA]</scope>
    <source>
        <strain evidence="2 3">PL171</strain>
    </source>
</reference>
<feature type="non-terminal residue" evidence="2">
    <location>
        <position position="112"/>
    </location>
</feature>